<evidence type="ECO:0000256" key="5">
    <source>
        <dbReference type="ARBA" id="ARBA00023004"/>
    </source>
</evidence>
<comment type="caution">
    <text evidence="8">The sequence shown here is derived from an EMBL/GenBank/DDBJ whole genome shotgun (WGS) entry which is preliminary data.</text>
</comment>
<sequence length="324" mass="38149">MINKPWRVTIDTNPDQCNLNCIMCDTHSIYNTDFKPNRKYMDKELLERTLEEVIELGVKEIIPTTMGEPLIYKYIDIFISKISISSVKLNLTTNGTFPNDSIQNWAHKLLPILSDIKISINSINDDINSKIMVKDNTYKKLENIKEFVKIRDNEYPNVSITLQVTFLNSNIKYLEELIKFAIEHNINRVKGHHLWITFNEIENESLKNDPYRINEWNKFINKIDKYRDFIKLVNFDKLNIKDGKSYIPDNYTCPFLNRELWIDHKGNYNICCAPSDLRNTLGNWGNIIDINILELFNSNQYIKLSENYKKESICQDCSLRISND</sequence>
<reference evidence="8 9" key="1">
    <citation type="submission" date="2017-09" db="EMBL/GenBank/DDBJ databases">
        <title>Reassesment of A. cryaerophilus.</title>
        <authorList>
            <person name="Perez-Cataluna A."/>
            <person name="Collado L."/>
            <person name="Salgado O."/>
            <person name="Lefinanco V."/>
            <person name="Figueras M.J."/>
        </authorList>
    </citation>
    <scope>NUCLEOTIDE SEQUENCE [LARGE SCALE GENOMIC DNA]</scope>
    <source>
        <strain evidence="8 9">LMG 9065</strain>
    </source>
</reference>
<accession>A0A2S9TD44</accession>
<keyword evidence="2" id="KW-0004">4Fe-4S</keyword>
<dbReference type="CDD" id="cd21109">
    <property type="entry name" value="SPASM"/>
    <property type="match status" value="1"/>
</dbReference>
<dbReference type="PANTHER" id="PTHR11228">
    <property type="entry name" value="RADICAL SAM DOMAIN PROTEIN"/>
    <property type="match status" value="1"/>
</dbReference>
<keyword evidence="6" id="KW-0411">Iron-sulfur</keyword>
<keyword evidence="3" id="KW-0949">S-adenosyl-L-methionine</keyword>
<dbReference type="InterPro" id="IPR050377">
    <property type="entry name" value="Radical_SAM_PqqE_MftC-like"/>
</dbReference>
<keyword evidence="5" id="KW-0408">Iron</keyword>
<dbReference type="Pfam" id="PF04055">
    <property type="entry name" value="Radical_SAM"/>
    <property type="match status" value="1"/>
</dbReference>
<dbReference type="GO" id="GO:0003824">
    <property type="term" value="F:catalytic activity"/>
    <property type="evidence" value="ECO:0007669"/>
    <property type="project" value="InterPro"/>
</dbReference>
<evidence type="ECO:0000256" key="1">
    <source>
        <dbReference type="ARBA" id="ARBA00001966"/>
    </source>
</evidence>
<dbReference type="InterPro" id="IPR023885">
    <property type="entry name" value="4Fe4S-binding_SPASM_dom"/>
</dbReference>
<dbReference type="Proteomes" id="UP000239151">
    <property type="component" value="Unassembled WGS sequence"/>
</dbReference>
<proteinExistence type="predicted"/>
<dbReference type="AlphaFoldDB" id="A0A2S9TD44"/>
<dbReference type="InterPro" id="IPR013785">
    <property type="entry name" value="Aldolase_TIM"/>
</dbReference>
<dbReference type="CDD" id="cd01335">
    <property type="entry name" value="Radical_SAM"/>
    <property type="match status" value="1"/>
</dbReference>
<dbReference type="InterPro" id="IPR034391">
    <property type="entry name" value="AdoMet-like_SPASM_containing"/>
</dbReference>
<dbReference type="PANTHER" id="PTHR11228:SF7">
    <property type="entry name" value="PQQA PEPTIDE CYCLASE"/>
    <property type="match status" value="1"/>
</dbReference>
<dbReference type="PROSITE" id="PS51918">
    <property type="entry name" value="RADICAL_SAM"/>
    <property type="match status" value="1"/>
</dbReference>
<evidence type="ECO:0000313" key="9">
    <source>
        <dbReference type="Proteomes" id="UP000239151"/>
    </source>
</evidence>
<dbReference type="GO" id="GO:0046872">
    <property type="term" value="F:metal ion binding"/>
    <property type="evidence" value="ECO:0007669"/>
    <property type="project" value="UniProtKB-KW"/>
</dbReference>
<dbReference type="InterPro" id="IPR058240">
    <property type="entry name" value="rSAM_sf"/>
</dbReference>
<feature type="domain" description="Radical SAM core" evidence="7">
    <location>
        <begin position="2"/>
        <end position="236"/>
    </location>
</feature>
<evidence type="ECO:0000256" key="2">
    <source>
        <dbReference type="ARBA" id="ARBA00022485"/>
    </source>
</evidence>
<dbReference type="Gene3D" id="3.20.20.70">
    <property type="entry name" value="Aldolase class I"/>
    <property type="match status" value="1"/>
</dbReference>
<keyword evidence="4" id="KW-0479">Metal-binding</keyword>
<evidence type="ECO:0000256" key="6">
    <source>
        <dbReference type="ARBA" id="ARBA00023014"/>
    </source>
</evidence>
<evidence type="ECO:0000256" key="4">
    <source>
        <dbReference type="ARBA" id="ARBA00022723"/>
    </source>
</evidence>
<evidence type="ECO:0000256" key="3">
    <source>
        <dbReference type="ARBA" id="ARBA00022691"/>
    </source>
</evidence>
<dbReference type="SFLD" id="SFLDG01387">
    <property type="entry name" value="BtrN-like_SPASM_domain_contain"/>
    <property type="match status" value="1"/>
</dbReference>
<dbReference type="Pfam" id="PF13186">
    <property type="entry name" value="SPASM"/>
    <property type="match status" value="1"/>
</dbReference>
<dbReference type="EMBL" id="NXGI01000017">
    <property type="protein sequence ID" value="PRM96699.1"/>
    <property type="molecule type" value="Genomic_DNA"/>
</dbReference>
<dbReference type="SFLD" id="SFLDS00029">
    <property type="entry name" value="Radical_SAM"/>
    <property type="match status" value="1"/>
</dbReference>
<gene>
    <name evidence="8" type="ORF">CJ670_08005</name>
</gene>
<dbReference type="SUPFAM" id="SSF102114">
    <property type="entry name" value="Radical SAM enzymes"/>
    <property type="match status" value="1"/>
</dbReference>
<evidence type="ECO:0000259" key="7">
    <source>
        <dbReference type="PROSITE" id="PS51918"/>
    </source>
</evidence>
<evidence type="ECO:0000313" key="8">
    <source>
        <dbReference type="EMBL" id="PRM96699.1"/>
    </source>
</evidence>
<dbReference type="InterPro" id="IPR007197">
    <property type="entry name" value="rSAM"/>
</dbReference>
<organism evidence="8 9">
    <name type="scientific">Aliarcobacter cryaerophilus</name>
    <dbReference type="NCBI Taxonomy" id="28198"/>
    <lineage>
        <taxon>Bacteria</taxon>
        <taxon>Pseudomonadati</taxon>
        <taxon>Campylobacterota</taxon>
        <taxon>Epsilonproteobacteria</taxon>
        <taxon>Campylobacterales</taxon>
        <taxon>Arcobacteraceae</taxon>
        <taxon>Aliarcobacter</taxon>
    </lineage>
</organism>
<comment type="cofactor">
    <cofactor evidence="1">
        <name>[4Fe-4S] cluster</name>
        <dbReference type="ChEBI" id="CHEBI:49883"/>
    </cofactor>
</comment>
<name>A0A2S9TD44_9BACT</name>
<dbReference type="SFLD" id="SFLDG01067">
    <property type="entry name" value="SPASM/twitch_domain_containing"/>
    <property type="match status" value="1"/>
</dbReference>
<dbReference type="GO" id="GO:0051536">
    <property type="term" value="F:iron-sulfur cluster binding"/>
    <property type="evidence" value="ECO:0007669"/>
    <property type="project" value="UniProtKB-KW"/>
</dbReference>
<protein>
    <recommendedName>
        <fullName evidence="7">Radical SAM core domain-containing protein</fullName>
    </recommendedName>
</protein>